<name>A0A5N1J4G6_9BACT</name>
<dbReference type="RefSeq" id="WP_150902892.1">
    <property type="nucleotide sequence ID" value="NZ_VTWT01000002.1"/>
</dbReference>
<dbReference type="Gene3D" id="1.25.10.10">
    <property type="entry name" value="Leucine-rich Repeat Variant"/>
    <property type="match status" value="1"/>
</dbReference>
<evidence type="ECO:0000313" key="2">
    <source>
        <dbReference type="Proteomes" id="UP000326570"/>
    </source>
</evidence>
<dbReference type="EMBL" id="VTWT01000002">
    <property type="protein sequence ID" value="KAA9340965.1"/>
    <property type="molecule type" value="Genomic_DNA"/>
</dbReference>
<sequence length="189" mass="21252">MNSATQTSTLTEYDLTGTVSHLYNLLEQNPELFPILFREMMDNPKSQIRLRAGNAVEKAARKNPALLLPFRAEMLEAITKPLNNEAIWHVALLLGYINPEGDDLALAVNKLFHWLDSVPHKFVKVNCLQTLALLALKHSWLQPEVTEMLEAALEHESFAIQARARILLKQFKPKKNSIGSKQKSISGGI</sequence>
<reference evidence="1 2" key="1">
    <citation type="submission" date="2019-09" db="EMBL/GenBank/DDBJ databases">
        <title>Genome sequence of Adhaeribacter sp. M2.</title>
        <authorList>
            <person name="Srinivasan S."/>
        </authorList>
    </citation>
    <scope>NUCLEOTIDE SEQUENCE [LARGE SCALE GENOMIC DNA]</scope>
    <source>
        <strain evidence="1 2">M2</strain>
    </source>
</reference>
<dbReference type="InterPro" id="IPR011989">
    <property type="entry name" value="ARM-like"/>
</dbReference>
<accession>A0A5N1J4G6</accession>
<proteinExistence type="predicted"/>
<gene>
    <name evidence="1" type="ORF">F0P94_05940</name>
</gene>
<keyword evidence="2" id="KW-1185">Reference proteome</keyword>
<dbReference type="SUPFAM" id="SSF48371">
    <property type="entry name" value="ARM repeat"/>
    <property type="match status" value="1"/>
</dbReference>
<dbReference type="Proteomes" id="UP000326570">
    <property type="component" value="Unassembled WGS sequence"/>
</dbReference>
<evidence type="ECO:0008006" key="3">
    <source>
        <dbReference type="Google" id="ProtNLM"/>
    </source>
</evidence>
<protein>
    <recommendedName>
        <fullName evidence="3">HEAT repeat domain-containing protein</fullName>
    </recommendedName>
</protein>
<comment type="caution">
    <text evidence="1">The sequence shown here is derived from an EMBL/GenBank/DDBJ whole genome shotgun (WGS) entry which is preliminary data.</text>
</comment>
<dbReference type="InterPro" id="IPR016024">
    <property type="entry name" value="ARM-type_fold"/>
</dbReference>
<evidence type="ECO:0000313" key="1">
    <source>
        <dbReference type="EMBL" id="KAA9340965.1"/>
    </source>
</evidence>
<dbReference type="AlphaFoldDB" id="A0A5N1J4G6"/>
<organism evidence="1 2">
    <name type="scientific">Adhaeribacter soli</name>
    <dbReference type="NCBI Taxonomy" id="2607655"/>
    <lineage>
        <taxon>Bacteria</taxon>
        <taxon>Pseudomonadati</taxon>
        <taxon>Bacteroidota</taxon>
        <taxon>Cytophagia</taxon>
        <taxon>Cytophagales</taxon>
        <taxon>Hymenobacteraceae</taxon>
        <taxon>Adhaeribacter</taxon>
    </lineage>
</organism>